<evidence type="ECO:0000256" key="5">
    <source>
        <dbReference type="ARBA" id="ARBA00023004"/>
    </source>
</evidence>
<keyword evidence="4 8" id="KW-0479">Metal-binding</keyword>
<dbReference type="GO" id="GO:0016765">
    <property type="term" value="F:transferase activity, transferring alkyl or aryl (other than methyl) groups"/>
    <property type="evidence" value="ECO:0007669"/>
    <property type="project" value="InterPro"/>
</dbReference>
<dbReference type="PANTHER" id="PTHR43076:SF15">
    <property type="entry name" value="7,8-DIDEMETHYL-8-HYDROXY-5-DEAZARIBOFLAVIN SYNTHASE"/>
    <property type="match status" value="1"/>
</dbReference>
<feature type="binding site" evidence="8">
    <location>
        <position position="18"/>
    </location>
    <ligand>
        <name>[4Fe-4S] cluster</name>
        <dbReference type="ChEBI" id="CHEBI:49883"/>
        <note>4Fe-4S-S-AdoMet</note>
    </ligand>
</feature>
<dbReference type="InterPro" id="IPR007197">
    <property type="entry name" value="rSAM"/>
</dbReference>
<evidence type="ECO:0000256" key="8">
    <source>
        <dbReference type="HAMAP-Rule" id="MF_01611"/>
    </source>
</evidence>
<keyword evidence="7 8" id="KW-0456">Lyase</keyword>
<feature type="binding site" evidence="8">
    <location>
        <position position="22"/>
    </location>
    <ligand>
        <name>[4Fe-4S] cluster</name>
        <dbReference type="ChEBI" id="CHEBI:49883"/>
        <note>4Fe-4S-S-AdoMet</note>
    </ligand>
</feature>
<evidence type="ECO:0000256" key="4">
    <source>
        <dbReference type="ARBA" id="ARBA00022723"/>
    </source>
</evidence>
<dbReference type="Gene3D" id="3.20.20.70">
    <property type="entry name" value="Aldolase class I"/>
    <property type="match status" value="1"/>
</dbReference>
<dbReference type="EMBL" id="JPSP01000004">
    <property type="protein sequence ID" value="KFF41630.1"/>
    <property type="molecule type" value="Genomic_DNA"/>
</dbReference>
<sequence length="318" mass="37147">MKEITYSPSYTIVITYECFNYCTYCNFRVNSKLDSRSRIRKINFLLEKIQNKSISEILILSGEIHPQSPVRKIWLQDIYHLCRLALSMNFLPHINVGLLTYTEMKILKTVSISMGLMVEQLTPILLNTVHYSAPSKIPYLRLQHLSWAGKLQVPFTTGVLLYIGEKEENSWDTLKEIALIHQKWNHIQEIILQPYSSNIKQKSNISISNQYQLVKLISKARNILPVSIKLQLPPNLIQDSNYLLRCLKAGIQDFGGISPKDEINPSYFHLSKEKLSKILKYGKWKLRVRLPIYPNYDKYLSQSLQTVVNFWQRNKRID</sequence>
<comment type="pathway">
    <text evidence="1 8">Cofactor biosynthesis; coenzyme F0 biosynthesis.</text>
</comment>
<keyword evidence="2 8" id="KW-0004">4Fe-4S</keyword>
<keyword evidence="6 8" id="KW-0411">Iron-sulfur</keyword>
<dbReference type="NCBIfam" id="TIGR03550">
    <property type="entry name" value="F420_cofG"/>
    <property type="match status" value="1"/>
</dbReference>
<evidence type="ECO:0000256" key="3">
    <source>
        <dbReference type="ARBA" id="ARBA00022691"/>
    </source>
</evidence>
<evidence type="ECO:0000313" key="10">
    <source>
        <dbReference type="Proteomes" id="UP000028922"/>
    </source>
</evidence>
<gene>
    <name evidence="8" type="primary">cofG</name>
    <name evidence="9" type="ORF">ucyna2_00506</name>
</gene>
<dbReference type="GO" id="GO:0051539">
    <property type="term" value="F:4 iron, 4 sulfur cluster binding"/>
    <property type="evidence" value="ECO:0007669"/>
    <property type="project" value="UniProtKB-KW"/>
</dbReference>
<evidence type="ECO:0000256" key="2">
    <source>
        <dbReference type="ARBA" id="ARBA00022485"/>
    </source>
</evidence>
<dbReference type="GO" id="GO:0005506">
    <property type="term" value="F:iron ion binding"/>
    <property type="evidence" value="ECO:0007669"/>
    <property type="project" value="UniProtKB-UniRule"/>
</dbReference>
<comment type="similarity">
    <text evidence="8">Belongs to the radical SAM superfamily. CofG family.</text>
</comment>
<comment type="subunit">
    <text evidence="8">The FO synthase complex consists of two subunits, CofG and CofH.</text>
</comment>
<evidence type="ECO:0000256" key="6">
    <source>
        <dbReference type="ARBA" id="ARBA00023014"/>
    </source>
</evidence>
<keyword evidence="5 8" id="KW-0408">Iron</keyword>
<feature type="binding site" evidence="8">
    <location>
        <position position="25"/>
    </location>
    <ligand>
        <name>[4Fe-4S] cluster</name>
        <dbReference type="ChEBI" id="CHEBI:49883"/>
        <note>4Fe-4S-S-AdoMet</note>
    </ligand>
</feature>
<comment type="caution">
    <text evidence="9">The sequence shown here is derived from an EMBL/GenBank/DDBJ whole genome shotgun (WGS) entry which is preliminary data.</text>
</comment>
<evidence type="ECO:0000256" key="1">
    <source>
        <dbReference type="ARBA" id="ARBA00004712"/>
    </source>
</evidence>
<dbReference type="EC" id="4.3.1.32" evidence="8"/>
<reference evidence="9 10" key="1">
    <citation type="submission" date="2014-08" db="EMBL/GenBank/DDBJ databases">
        <title>Comparative genomics reveals surprising divergence of two closely related strains of uncultivated UCYN-A cyanobacteria.</title>
        <authorList>
            <person name="Bombar D."/>
            <person name="Heller P."/>
            <person name="Sanchez-Baracaldo P."/>
            <person name="Carter B.J."/>
            <person name="Zert J.P."/>
        </authorList>
    </citation>
    <scope>NUCLEOTIDE SEQUENCE [LARGE SCALE GENOMIC DNA]</scope>
</reference>
<evidence type="ECO:0000313" key="9">
    <source>
        <dbReference type="EMBL" id="KFF41630.1"/>
    </source>
</evidence>
<dbReference type="GO" id="GO:0044689">
    <property type="term" value="F:7,8-didemethyl-8-hydroxy-5-deazariboflavin synthase activity"/>
    <property type="evidence" value="ECO:0007669"/>
    <property type="project" value="UniProtKB-EC"/>
</dbReference>
<comment type="function">
    <text evidence="8">Catalyzes the radical-mediated synthesis of 7,8-didemethyl-8-hydroxy-5-deazariboflavin (FO) from 5-amino-5-(4-hydroxybenzyl)-6-(D-ribitylimino)-5,6-dihydrouracil.</text>
</comment>
<keyword evidence="3 8" id="KW-0949">S-adenosyl-L-methionine</keyword>
<dbReference type="STRING" id="1527444.ucyna2_00506"/>
<dbReference type="SFLD" id="SFLDG01064">
    <property type="entry name" value="F420__menaquinone_cofactor_bio"/>
    <property type="match status" value="1"/>
</dbReference>
<comment type="cofactor">
    <cofactor evidence="8">
        <name>[4Fe-4S] cluster</name>
        <dbReference type="ChEBI" id="CHEBI:49883"/>
    </cofactor>
    <text evidence="8">Binds 1 [4Fe-4S] cluster. The cluster is coordinated with 3 cysteines and an exchangeable S-adenosyl-L-methionine.</text>
</comment>
<protein>
    <recommendedName>
        <fullName evidence="8">7,8-didemethyl-8-hydroxy-5-deazariboflavin synthase</fullName>
        <ecNumber evidence="8">4.3.1.32</ecNumber>
    </recommendedName>
    <alternativeName>
        <fullName evidence="8">FO synthase subunit 1</fullName>
    </alternativeName>
</protein>
<dbReference type="AlphaFoldDB" id="A0A086CHG6"/>
<dbReference type="SFLD" id="SFLDS00029">
    <property type="entry name" value="Radical_SAM"/>
    <property type="match status" value="1"/>
</dbReference>
<dbReference type="NCBIfam" id="NF004884">
    <property type="entry name" value="PRK06245.1"/>
    <property type="match status" value="1"/>
</dbReference>
<evidence type="ECO:0000256" key="7">
    <source>
        <dbReference type="ARBA" id="ARBA00023239"/>
    </source>
</evidence>
<organism evidence="9 10">
    <name type="scientific">Candidatus Atelocyanobacterium thalassa isolate SIO64986</name>
    <dbReference type="NCBI Taxonomy" id="1527444"/>
    <lineage>
        <taxon>Bacteria</taxon>
        <taxon>Bacillati</taxon>
        <taxon>Cyanobacteriota</taxon>
        <taxon>Cyanophyceae</taxon>
        <taxon>Oscillatoriophycideae</taxon>
        <taxon>Chroococcales</taxon>
        <taxon>Aphanothecaceae</taxon>
        <taxon>Candidatus Atelocyanobacterium</taxon>
        <taxon>Candidatus Atelocyanobacterium thalassae</taxon>
    </lineage>
</organism>
<keyword evidence="9" id="KW-0808">Transferase</keyword>
<dbReference type="eggNOG" id="COG1060">
    <property type="taxonomic scope" value="Bacteria"/>
</dbReference>
<dbReference type="SFLD" id="SFLDG01388">
    <property type="entry name" value="7_8-didemethyl-8-hydroxy-5-dea"/>
    <property type="match status" value="1"/>
</dbReference>
<dbReference type="InterPro" id="IPR013785">
    <property type="entry name" value="Aldolase_TIM"/>
</dbReference>
<dbReference type="UniPathway" id="UPA00072"/>
<dbReference type="InterPro" id="IPR034405">
    <property type="entry name" value="F420"/>
</dbReference>
<proteinExistence type="inferred from homology"/>
<dbReference type="PANTHER" id="PTHR43076">
    <property type="entry name" value="FO SYNTHASE (COFH)"/>
    <property type="match status" value="1"/>
</dbReference>
<accession>A0A086CHG6</accession>
<dbReference type="InterPro" id="IPR019939">
    <property type="entry name" value="CofG_family"/>
</dbReference>
<comment type="catalytic activity">
    <reaction evidence="8">
        <text>5-amino-5-(4-hydroxybenzyl)-6-(D-ribitylimino)-5,6-dihydrouracil + S-adenosyl-L-methionine = 7,8-didemethyl-8-hydroxy-5-deazariboflavin + 5'-deoxyadenosine + L-methionine + NH4(+) + H(+)</text>
        <dbReference type="Rhea" id="RHEA:55204"/>
        <dbReference type="ChEBI" id="CHEBI:15378"/>
        <dbReference type="ChEBI" id="CHEBI:17319"/>
        <dbReference type="ChEBI" id="CHEBI:28938"/>
        <dbReference type="ChEBI" id="CHEBI:57844"/>
        <dbReference type="ChEBI" id="CHEBI:59789"/>
        <dbReference type="ChEBI" id="CHEBI:59904"/>
        <dbReference type="ChEBI" id="CHEBI:85936"/>
        <dbReference type="EC" id="4.3.1.32"/>
    </reaction>
</comment>
<dbReference type="SUPFAM" id="SSF102114">
    <property type="entry name" value="Radical SAM enzymes"/>
    <property type="match status" value="1"/>
</dbReference>
<dbReference type="HAMAP" id="MF_01611">
    <property type="entry name" value="FO_synth_sub1"/>
    <property type="match status" value="1"/>
</dbReference>
<dbReference type="Proteomes" id="UP000028922">
    <property type="component" value="Unassembled WGS sequence"/>
</dbReference>
<dbReference type="InterPro" id="IPR058240">
    <property type="entry name" value="rSAM_sf"/>
</dbReference>
<dbReference type="SFLD" id="SFLDF00294">
    <property type="entry name" value="7_8-didemethyl-8-hydroxy-5-dea"/>
    <property type="match status" value="1"/>
</dbReference>
<name>A0A086CHG6_9CHRO</name>